<dbReference type="CDD" id="cd24013">
    <property type="entry name" value="ASKHA_ATPase_BT3980-like"/>
    <property type="match status" value="1"/>
</dbReference>
<comment type="caution">
    <text evidence="1">The sequence shown here is derived from an EMBL/GenBank/DDBJ whole genome shotgun (WGS) entry which is preliminary data.</text>
</comment>
<dbReference type="Gene3D" id="3.30.420.250">
    <property type="match status" value="1"/>
</dbReference>
<dbReference type="RefSeq" id="WP_184132879.1">
    <property type="nucleotide sequence ID" value="NZ_JACHKT010000009.1"/>
</dbReference>
<dbReference type="EMBL" id="JACHKT010000009">
    <property type="protein sequence ID" value="MBB6002923.1"/>
    <property type="molecule type" value="Genomic_DNA"/>
</dbReference>
<name>A0A841EPG9_9BACT</name>
<accession>A0A841EPG9</accession>
<gene>
    <name evidence="1" type="ORF">HNP25_001575</name>
</gene>
<reference evidence="1 2" key="1">
    <citation type="submission" date="2020-08" db="EMBL/GenBank/DDBJ databases">
        <title>Functional genomics of gut bacteria from endangered species of beetles.</title>
        <authorList>
            <person name="Carlos-Shanley C."/>
        </authorList>
    </citation>
    <scope>NUCLEOTIDE SEQUENCE [LARGE SCALE GENOMIC DNA]</scope>
    <source>
        <strain evidence="1 2">S00070</strain>
    </source>
</reference>
<proteinExistence type="predicted"/>
<evidence type="ECO:0000313" key="2">
    <source>
        <dbReference type="Proteomes" id="UP000524404"/>
    </source>
</evidence>
<keyword evidence="2" id="KW-1185">Reference proteome</keyword>
<protein>
    <recommendedName>
        <fullName evidence="3">DUF3822 domain-containing protein</fullName>
    </recommendedName>
</protein>
<dbReference type="Gene3D" id="3.30.420.260">
    <property type="match status" value="1"/>
</dbReference>
<dbReference type="Proteomes" id="UP000524404">
    <property type="component" value="Unassembled WGS sequence"/>
</dbReference>
<dbReference type="InterPro" id="IPR024213">
    <property type="entry name" value="DUF3822"/>
</dbReference>
<evidence type="ECO:0000313" key="1">
    <source>
        <dbReference type="EMBL" id="MBB6002923.1"/>
    </source>
</evidence>
<sequence>MKTDTLHILPKVKFISPYFDAKKITQYQLSIALSETSFHYWVKDSADNSLLALESYELPVESHYHSIVANLEIIFAEHDYLKSLKWKNVYISIDNHSFTLLPLALFRKEYTSKYLQLAKGQIIEAEEEVRVKTHADLGIINIYSSERQLFNWFEEVYPLLDIEYQHFASQLIDFAVRSSKAQTAFLHFGKDSFTMVISINGTLKFCNRFHYKTSEDLVYYVLFVMSELEIEPDEIFIRLYGNVDAESVDYLLLNQYLPKVKIGDIIHENLLENQIAEHRYIGIFSVEF</sequence>
<dbReference type="AlphaFoldDB" id="A0A841EPG9"/>
<dbReference type="Pfam" id="PF12864">
    <property type="entry name" value="DUF3822"/>
    <property type="match status" value="1"/>
</dbReference>
<organism evidence="1 2">
    <name type="scientific">Arcicella rosea</name>
    <dbReference type="NCBI Taxonomy" id="502909"/>
    <lineage>
        <taxon>Bacteria</taxon>
        <taxon>Pseudomonadati</taxon>
        <taxon>Bacteroidota</taxon>
        <taxon>Cytophagia</taxon>
        <taxon>Cytophagales</taxon>
        <taxon>Flectobacillaceae</taxon>
        <taxon>Arcicella</taxon>
    </lineage>
</organism>
<evidence type="ECO:0008006" key="3">
    <source>
        <dbReference type="Google" id="ProtNLM"/>
    </source>
</evidence>